<sequence>MSPRHPGDAFDLDGPVNVPLRQVTDAHAVSGPSRYITVSQTVAAPEHRRERWKGLKRLVEER</sequence>
<evidence type="ECO:0000313" key="2">
    <source>
        <dbReference type="EMBL" id="COW23809.1"/>
    </source>
</evidence>
<name>A0A0T9XK46_MYCTX</name>
<dbReference type="AlphaFoldDB" id="A0A0T9XK46"/>
<evidence type="ECO:0000313" key="1">
    <source>
        <dbReference type="EMBL" id="CKU59760.1"/>
    </source>
</evidence>
<evidence type="ECO:0000313" key="4">
    <source>
        <dbReference type="Proteomes" id="UP000049023"/>
    </source>
</evidence>
<gene>
    <name evidence="2" type="ORF">ERS007703_03146</name>
    <name evidence="1" type="ORF">ERS027661_05038</name>
</gene>
<proteinExistence type="predicted"/>
<reference evidence="3 4" key="2">
    <citation type="submission" date="2015-03" db="EMBL/GenBank/DDBJ databases">
        <authorList>
            <consortium name="Pathogen Informatics"/>
        </authorList>
    </citation>
    <scope>NUCLEOTIDE SEQUENCE [LARGE SCALE GENOMIC DNA]</scope>
    <source>
        <strain evidence="1 4">Bir 187</strain>
        <strain evidence="3">K00500041</strain>
    </source>
</reference>
<dbReference type="EMBL" id="CSAE01000400">
    <property type="protein sequence ID" value="COW23809.1"/>
    <property type="molecule type" value="Genomic_DNA"/>
</dbReference>
<reference evidence="2" key="1">
    <citation type="submission" date="2015-03" db="EMBL/GenBank/DDBJ databases">
        <authorList>
            <person name="Murphy D."/>
        </authorList>
    </citation>
    <scope>NUCLEOTIDE SEQUENCE [LARGE SCALE GENOMIC DNA]</scope>
    <source>
        <strain evidence="2">K00500041</strain>
    </source>
</reference>
<protein>
    <submittedName>
        <fullName evidence="2">Uncharacterized protein</fullName>
    </submittedName>
</protein>
<dbReference type="Proteomes" id="UP000038802">
    <property type="component" value="Unassembled WGS sequence"/>
</dbReference>
<accession>A0A0T9XK46</accession>
<dbReference type="Proteomes" id="UP000049023">
    <property type="component" value="Unassembled WGS sequence"/>
</dbReference>
<dbReference type="EMBL" id="CNFU01002794">
    <property type="protein sequence ID" value="CKU59760.1"/>
    <property type="molecule type" value="Genomic_DNA"/>
</dbReference>
<evidence type="ECO:0000313" key="3">
    <source>
        <dbReference type="Proteomes" id="UP000038802"/>
    </source>
</evidence>
<organism evidence="2 3">
    <name type="scientific">Mycobacterium tuberculosis</name>
    <dbReference type="NCBI Taxonomy" id="1773"/>
    <lineage>
        <taxon>Bacteria</taxon>
        <taxon>Bacillati</taxon>
        <taxon>Actinomycetota</taxon>
        <taxon>Actinomycetes</taxon>
        <taxon>Mycobacteriales</taxon>
        <taxon>Mycobacteriaceae</taxon>
        <taxon>Mycobacterium</taxon>
        <taxon>Mycobacterium tuberculosis complex</taxon>
    </lineage>
</organism>